<feature type="transmembrane region" description="Helical" evidence="8">
    <location>
        <begin position="113"/>
        <end position="134"/>
    </location>
</feature>
<dbReference type="NCBIfam" id="TIGR00254">
    <property type="entry name" value="GGDEF"/>
    <property type="match status" value="1"/>
</dbReference>
<dbReference type="GO" id="GO:0052621">
    <property type="term" value="F:diguanylate cyclase activity"/>
    <property type="evidence" value="ECO:0007669"/>
    <property type="project" value="UniProtKB-EC"/>
</dbReference>
<comment type="caution">
    <text evidence="10">The sequence shown here is derived from an EMBL/GenBank/DDBJ whole genome shotgun (WGS) entry which is preliminary data.</text>
</comment>
<dbReference type="SMART" id="SM00267">
    <property type="entry name" value="GGDEF"/>
    <property type="match status" value="1"/>
</dbReference>
<keyword evidence="6 8" id="KW-0472">Membrane</keyword>
<comment type="subcellular location">
    <subcellularLocation>
        <location evidence="1">Cell membrane</location>
        <topology evidence="1">Multi-pass membrane protein</topology>
    </subcellularLocation>
</comment>
<feature type="transmembrane region" description="Helical" evidence="8">
    <location>
        <begin position="260"/>
        <end position="280"/>
    </location>
</feature>
<dbReference type="AlphaFoldDB" id="A0A2S5DJ29"/>
<feature type="transmembrane region" description="Helical" evidence="8">
    <location>
        <begin position="76"/>
        <end position="93"/>
    </location>
</feature>
<evidence type="ECO:0000256" key="2">
    <source>
        <dbReference type="ARBA" id="ARBA00012528"/>
    </source>
</evidence>
<keyword evidence="11" id="KW-1185">Reference proteome</keyword>
<evidence type="ECO:0000256" key="4">
    <source>
        <dbReference type="ARBA" id="ARBA00022692"/>
    </source>
</evidence>
<evidence type="ECO:0000313" key="10">
    <source>
        <dbReference type="EMBL" id="POZ63021.1"/>
    </source>
</evidence>
<dbReference type="FunFam" id="3.30.70.270:FF:000001">
    <property type="entry name" value="Diguanylate cyclase domain protein"/>
    <property type="match status" value="1"/>
</dbReference>
<dbReference type="EMBL" id="PQWB01000017">
    <property type="protein sequence ID" value="POZ63021.1"/>
    <property type="molecule type" value="Genomic_DNA"/>
</dbReference>
<keyword evidence="5 8" id="KW-1133">Transmembrane helix</keyword>
<dbReference type="Proteomes" id="UP000237082">
    <property type="component" value="Unassembled WGS sequence"/>
</dbReference>
<keyword evidence="3" id="KW-1003">Cell membrane</keyword>
<feature type="transmembrane region" description="Helical" evidence="8">
    <location>
        <begin position="154"/>
        <end position="172"/>
    </location>
</feature>
<keyword evidence="4 8" id="KW-0812">Transmembrane</keyword>
<accession>A0A2S5DJ29</accession>
<dbReference type="PANTHER" id="PTHR45138">
    <property type="entry name" value="REGULATORY COMPONENTS OF SENSORY TRANSDUCTION SYSTEM"/>
    <property type="match status" value="1"/>
</dbReference>
<dbReference type="GO" id="GO:0005886">
    <property type="term" value="C:plasma membrane"/>
    <property type="evidence" value="ECO:0007669"/>
    <property type="project" value="UniProtKB-SubCell"/>
</dbReference>
<feature type="transmembrane region" description="Helical" evidence="8">
    <location>
        <begin position="338"/>
        <end position="363"/>
    </location>
</feature>
<evidence type="ECO:0000256" key="7">
    <source>
        <dbReference type="ARBA" id="ARBA00034247"/>
    </source>
</evidence>
<feature type="transmembrane region" description="Helical" evidence="8">
    <location>
        <begin position="310"/>
        <end position="326"/>
    </location>
</feature>
<sequence length="576" mass="63846">MSKTEARASVFFRPPAGRLQRAENSPTTMTLGAAFPCLGARSEPYRWAAAGTARRSVGKGRFMRGVVPTFSAMPDWLAMVLVAAAYCLVNWLGQQALMLELDMDSVVWPQPGFALVAMLLLGWRVWPGLLLGALLSEAWRWRGALDGMHGLSPVLGVALGVLAQTLFGVWLVRRHFGRRNPLDNFSQCVAFCVIVVAMTLIGSLIATTSLCLTHALPQKEWVSRLGLWWLCSSCGTLLFGSVCLNLYHQGWRLPDREVRYEMLAYFGMVALLTAGIFVWWHPTVDTTYPLDMLVLPLVAWAAFRFTTREVLLALLLILWLALWGTRHGGGPYLGYSAYSTLIILQTYIGILTVVSLGVSALVAEQRKVKLELNQQQELLEQQVRIRTLALEQSHAEVLALSRVDPVTGIANRRSFEESLEGEWRRARRLGTSLGMLMIDIDFFKLYNDHYGHVSGDYCLREVAQAIRSSVRRPQDLVARYGGEEIVCLLPDTTSEGVAYVGEAVLDAVRDLQLPHVGSVAAPYVTISIGGANVQPREVADSRQLIEAADREMYRAKQSGRNRIIVAGMDLPEADDA</sequence>
<feature type="transmembrane region" description="Helical" evidence="8">
    <location>
        <begin position="286"/>
        <end position="303"/>
    </location>
</feature>
<dbReference type="InterPro" id="IPR029787">
    <property type="entry name" value="Nucleotide_cyclase"/>
</dbReference>
<dbReference type="PROSITE" id="PS50887">
    <property type="entry name" value="GGDEF"/>
    <property type="match status" value="1"/>
</dbReference>
<evidence type="ECO:0000256" key="8">
    <source>
        <dbReference type="SAM" id="Phobius"/>
    </source>
</evidence>
<dbReference type="EC" id="2.7.7.65" evidence="2"/>
<feature type="transmembrane region" description="Helical" evidence="8">
    <location>
        <begin position="184"/>
        <end position="206"/>
    </location>
</feature>
<dbReference type="Pfam" id="PF00990">
    <property type="entry name" value="GGDEF"/>
    <property type="match status" value="1"/>
</dbReference>
<dbReference type="GO" id="GO:1902201">
    <property type="term" value="P:negative regulation of bacterial-type flagellum-dependent cell motility"/>
    <property type="evidence" value="ECO:0007669"/>
    <property type="project" value="TreeGrafter"/>
</dbReference>
<feature type="transmembrane region" description="Helical" evidence="8">
    <location>
        <begin position="226"/>
        <end position="248"/>
    </location>
</feature>
<evidence type="ECO:0000313" key="11">
    <source>
        <dbReference type="Proteomes" id="UP000237082"/>
    </source>
</evidence>
<evidence type="ECO:0000259" key="9">
    <source>
        <dbReference type="PROSITE" id="PS50887"/>
    </source>
</evidence>
<dbReference type="GO" id="GO:0043709">
    <property type="term" value="P:cell adhesion involved in single-species biofilm formation"/>
    <property type="evidence" value="ECO:0007669"/>
    <property type="project" value="TreeGrafter"/>
</dbReference>
<evidence type="ECO:0000256" key="5">
    <source>
        <dbReference type="ARBA" id="ARBA00022989"/>
    </source>
</evidence>
<feature type="domain" description="GGDEF" evidence="9">
    <location>
        <begin position="431"/>
        <end position="568"/>
    </location>
</feature>
<dbReference type="CDD" id="cd01949">
    <property type="entry name" value="GGDEF"/>
    <property type="match status" value="1"/>
</dbReference>
<dbReference type="InterPro" id="IPR007895">
    <property type="entry name" value="MASE1"/>
</dbReference>
<dbReference type="InterPro" id="IPR000160">
    <property type="entry name" value="GGDEF_dom"/>
</dbReference>
<dbReference type="PANTHER" id="PTHR45138:SF9">
    <property type="entry name" value="DIGUANYLATE CYCLASE DGCM-RELATED"/>
    <property type="match status" value="1"/>
</dbReference>
<dbReference type="Gene3D" id="3.30.70.270">
    <property type="match status" value="1"/>
</dbReference>
<protein>
    <recommendedName>
        <fullName evidence="2">diguanylate cyclase</fullName>
        <ecNumber evidence="2">2.7.7.65</ecNumber>
    </recommendedName>
</protein>
<evidence type="ECO:0000256" key="1">
    <source>
        <dbReference type="ARBA" id="ARBA00004651"/>
    </source>
</evidence>
<dbReference type="InterPro" id="IPR050469">
    <property type="entry name" value="Diguanylate_Cyclase"/>
</dbReference>
<dbReference type="InterPro" id="IPR043128">
    <property type="entry name" value="Rev_trsase/Diguanyl_cyclase"/>
</dbReference>
<dbReference type="Pfam" id="PF05231">
    <property type="entry name" value="MASE1"/>
    <property type="match status" value="1"/>
</dbReference>
<proteinExistence type="predicted"/>
<dbReference type="SUPFAM" id="SSF55073">
    <property type="entry name" value="Nucleotide cyclase"/>
    <property type="match status" value="1"/>
</dbReference>
<organism evidence="10 11">
    <name type="scientific">Chromobacterium alticapitis</name>
    <dbReference type="NCBI Taxonomy" id="2073169"/>
    <lineage>
        <taxon>Bacteria</taxon>
        <taxon>Pseudomonadati</taxon>
        <taxon>Pseudomonadota</taxon>
        <taxon>Betaproteobacteria</taxon>
        <taxon>Neisseriales</taxon>
        <taxon>Chromobacteriaceae</taxon>
        <taxon>Chromobacterium</taxon>
    </lineage>
</organism>
<comment type="catalytic activity">
    <reaction evidence="7">
        <text>2 GTP = 3',3'-c-di-GMP + 2 diphosphate</text>
        <dbReference type="Rhea" id="RHEA:24898"/>
        <dbReference type="ChEBI" id="CHEBI:33019"/>
        <dbReference type="ChEBI" id="CHEBI:37565"/>
        <dbReference type="ChEBI" id="CHEBI:58805"/>
        <dbReference type="EC" id="2.7.7.65"/>
    </reaction>
</comment>
<gene>
    <name evidence="10" type="ORF">C2I19_04210</name>
</gene>
<name>A0A2S5DJ29_9NEIS</name>
<evidence type="ECO:0000256" key="3">
    <source>
        <dbReference type="ARBA" id="ARBA00022475"/>
    </source>
</evidence>
<reference evidence="11" key="1">
    <citation type="submission" date="2018-02" db="EMBL/GenBank/DDBJ databases">
        <authorList>
            <person name="O'Hara-Hanley K."/>
            <person name="Soby S."/>
        </authorList>
    </citation>
    <scope>NUCLEOTIDE SEQUENCE [LARGE SCALE GENOMIC DNA]</scope>
    <source>
        <strain evidence="11">MWU14-2602</strain>
    </source>
</reference>
<evidence type="ECO:0000256" key="6">
    <source>
        <dbReference type="ARBA" id="ARBA00023136"/>
    </source>
</evidence>